<dbReference type="SUPFAM" id="SSF56281">
    <property type="entry name" value="Metallo-hydrolase/oxidoreductase"/>
    <property type="match status" value="1"/>
</dbReference>
<evidence type="ECO:0000259" key="13">
    <source>
        <dbReference type="SMART" id="SM00849"/>
    </source>
</evidence>
<dbReference type="EC" id="3.1.-.-" evidence="9"/>
<feature type="binding site" evidence="12">
    <location>
        <position position="68"/>
    </location>
    <ligand>
        <name>Zn(2+)</name>
        <dbReference type="ChEBI" id="CHEBI:29105"/>
        <label>1</label>
        <note>catalytic</note>
    </ligand>
</feature>
<dbReference type="EMBL" id="CP063989">
    <property type="protein sequence ID" value="QPL06651.1"/>
    <property type="molecule type" value="Genomic_DNA"/>
</dbReference>
<feature type="binding site" evidence="12">
    <location>
        <position position="435"/>
    </location>
    <ligand>
        <name>Ca(2+)</name>
        <dbReference type="ChEBI" id="CHEBI:29108"/>
    </ligand>
</feature>
<feature type="binding site" evidence="12">
    <location>
        <position position="43"/>
    </location>
    <ligand>
        <name>Ca(2+)</name>
        <dbReference type="ChEBI" id="CHEBI:29108"/>
    </ligand>
</feature>
<evidence type="ECO:0000256" key="10">
    <source>
        <dbReference type="PIRSR" id="PIRSR004803-1"/>
    </source>
</evidence>
<reference evidence="14 15" key="1">
    <citation type="submission" date="2020-11" db="EMBL/GenBank/DDBJ databases">
        <title>Actinomyces sp. ZJ750.</title>
        <authorList>
            <person name="Zhou J."/>
        </authorList>
    </citation>
    <scope>NUCLEOTIDE SEQUENCE [LARGE SCALE GENOMIC DNA]</scope>
    <source>
        <strain evidence="14 15">ZJ750</strain>
    </source>
</reference>
<dbReference type="InterPro" id="IPR036866">
    <property type="entry name" value="RibonucZ/Hydroxyglut_hydro"/>
</dbReference>
<dbReference type="InterPro" id="IPR001279">
    <property type="entry name" value="Metallo-B-lactamas"/>
</dbReference>
<evidence type="ECO:0000256" key="4">
    <source>
        <dbReference type="ARBA" id="ARBA00022759"/>
    </source>
</evidence>
<dbReference type="Pfam" id="PF00753">
    <property type="entry name" value="Lactamase_B"/>
    <property type="match status" value="1"/>
</dbReference>
<comment type="similarity">
    <text evidence="9">Belongs to the metallo-beta-lactamase superfamily. RNA-metabolizing metallo-beta-lactamase-like family. Bacterial RNase J subfamily.</text>
</comment>
<dbReference type="Gene3D" id="3.40.50.10710">
    <property type="entry name" value="Metallo-hydrolase/oxidoreductase"/>
    <property type="match status" value="1"/>
</dbReference>
<dbReference type="Gene3D" id="3.10.20.580">
    <property type="match status" value="1"/>
</dbReference>
<dbReference type="Proteomes" id="UP000594637">
    <property type="component" value="Chromosome"/>
</dbReference>
<dbReference type="GO" id="GO:0004521">
    <property type="term" value="F:RNA endonuclease activity"/>
    <property type="evidence" value="ECO:0007669"/>
    <property type="project" value="UniProtKB-UniRule"/>
</dbReference>
<dbReference type="AlphaFoldDB" id="A0A7T0PWP8"/>
<evidence type="ECO:0000256" key="5">
    <source>
        <dbReference type="ARBA" id="ARBA00022801"/>
    </source>
</evidence>
<feature type="binding site" evidence="12">
    <location>
        <position position="66"/>
    </location>
    <ligand>
        <name>Zn(2+)</name>
        <dbReference type="ChEBI" id="CHEBI:29105"/>
        <label>1</label>
        <note>catalytic</note>
    </ligand>
</feature>
<keyword evidence="7 9" id="KW-0269">Exonuclease</keyword>
<evidence type="ECO:0000313" key="14">
    <source>
        <dbReference type="EMBL" id="QPL06651.1"/>
    </source>
</evidence>
<feature type="binding site" evidence="9 11">
    <location>
        <begin position="356"/>
        <end position="360"/>
    </location>
    <ligand>
        <name>substrate</name>
    </ligand>
</feature>
<dbReference type="NCBIfam" id="TIGR00649">
    <property type="entry name" value="MG423"/>
    <property type="match status" value="1"/>
</dbReference>
<protein>
    <recommendedName>
        <fullName evidence="9">Ribonuclease J</fullName>
        <shortName evidence="9">RNase J</shortName>
        <ecNumber evidence="9">3.1.-.-</ecNumber>
    </recommendedName>
</protein>
<keyword evidence="1 9" id="KW-0963">Cytoplasm</keyword>
<evidence type="ECO:0000256" key="9">
    <source>
        <dbReference type="HAMAP-Rule" id="MF_01491"/>
    </source>
</evidence>
<comment type="subunit">
    <text evidence="9">Homodimer, may be a subunit of the RNA degradosome.</text>
</comment>
<keyword evidence="4 9" id="KW-0255">Endonuclease</keyword>
<evidence type="ECO:0000256" key="7">
    <source>
        <dbReference type="ARBA" id="ARBA00022839"/>
    </source>
</evidence>
<evidence type="ECO:0000256" key="3">
    <source>
        <dbReference type="ARBA" id="ARBA00022723"/>
    </source>
</evidence>
<evidence type="ECO:0000256" key="12">
    <source>
        <dbReference type="PIRSR" id="PIRSR004803-3"/>
    </source>
</evidence>
<keyword evidence="5 9" id="KW-0378">Hydrolase</keyword>
<feature type="domain" description="Metallo-beta-lactamase" evidence="13">
    <location>
        <begin position="13"/>
        <end position="199"/>
    </location>
</feature>
<dbReference type="InterPro" id="IPR055132">
    <property type="entry name" value="RNase_J_b_CASP"/>
</dbReference>
<dbReference type="InterPro" id="IPR030854">
    <property type="entry name" value="RNase_J_bac"/>
</dbReference>
<gene>
    <name evidence="9" type="primary">rnj</name>
    <name evidence="14" type="ORF">ID810_08390</name>
</gene>
<dbReference type="Gene3D" id="3.60.15.10">
    <property type="entry name" value="Ribonuclease Z/Hydroxyacylglutathione hydrolase-like"/>
    <property type="match status" value="1"/>
</dbReference>
<keyword evidence="9" id="KW-0698">rRNA processing</keyword>
<comment type="function">
    <text evidence="9">An RNase that has 5'-3' exonuclease and possibly endonuclease activity. Involved in maturation of rRNA and in some organisms also mRNA maturation and/or decay.</text>
</comment>
<keyword evidence="8 9" id="KW-0694">RNA-binding</keyword>
<keyword evidence="3 12" id="KW-0479">Metal-binding</keyword>
<comment type="subcellular location">
    <subcellularLocation>
        <location evidence="9">Cytoplasm</location>
    </subcellularLocation>
</comment>
<comment type="cofactor">
    <cofactor evidence="12">
        <name>Ca(2+)</name>
        <dbReference type="ChEBI" id="CHEBI:29108"/>
    </cofactor>
    <text evidence="12">Binds 1 Ca(2+) cation per subunit. Seen in 1 crystal structure, it is not clear if it is physiologically important.</text>
</comment>
<name>A0A7T0PWP8_9ACTO</name>
<feature type="binding site" evidence="11">
    <location>
        <begin position="224"/>
        <end position="226"/>
    </location>
    <ligand>
        <name>substrate</name>
    </ligand>
</feature>
<dbReference type="Pfam" id="PF17770">
    <property type="entry name" value="RNase_J_C"/>
    <property type="match status" value="1"/>
</dbReference>
<dbReference type="CDD" id="cd07714">
    <property type="entry name" value="RNaseJ_MBL-fold"/>
    <property type="match status" value="1"/>
</dbReference>
<accession>A0A7T0PWP8</accession>
<dbReference type="InterPro" id="IPR011108">
    <property type="entry name" value="RMMBL"/>
</dbReference>
<feature type="binding site" evidence="12">
    <location>
        <position position="155"/>
    </location>
    <ligand>
        <name>Zn(2+)</name>
        <dbReference type="ChEBI" id="CHEBI:29105"/>
        <label>1</label>
        <note>catalytic</note>
    </ligand>
</feature>
<feature type="binding site" evidence="12">
    <location>
        <position position="41"/>
    </location>
    <ligand>
        <name>Ca(2+)</name>
        <dbReference type="ChEBI" id="CHEBI:29108"/>
    </ligand>
</feature>
<sequence length="544" mass="59010">MRITPLGGLGEVGRNMTVFELAGKLLIVDCGVLFPEEDQPGVDLILPDFSSIEDRMDDVVALVLTHGHEDHIGGVPYLLRLREDIPLVGSELTLAFVEAKLKEHRIRPVLDVVTEHEEVSYGPFDMEFVAVNHSIPDAMAVFIRTEAGNVLATGDFKVDSLPIDGRITDLRSFARFADEGVDLFCVDSTNAEVPGMIGHENQIGPVLDNVFAESDQQIIVASFASHVHRVQQVLDAAADHGRRVALVGRSMVRNMGIAAERGYLKVPDGVLIDARDLPSLPEDQRVLMVTGSQGEPMAALSRMAHGEHRTITVEPGDTVIFASSLIPGNENSVYRVINQLMRLGARVVHQGNAKVHVSGHASSEELLHIYNIVGPRNVMPIHGEIRHLVANGALAVKTGIPPQNVMLCEDGVAVDLKDGTARIAGQVPCGYIYVDGSSVGEIDETELKDRRILATEGFVSVYAVVETKTGTILAGPDIQARGVAEDDAVFGEILPDVTNALQEALDKGNQDAHSLQQVMRRTLGRFVGRRLKRRPMIVPVVIEA</sequence>
<dbReference type="Pfam" id="PF07521">
    <property type="entry name" value="RMMBL"/>
    <property type="match status" value="1"/>
</dbReference>
<feature type="binding site" evidence="12">
    <location>
        <position position="133"/>
    </location>
    <ligand>
        <name>Zn(2+)</name>
        <dbReference type="ChEBI" id="CHEBI:29105"/>
        <label>1</label>
        <note>catalytic</note>
    </ligand>
</feature>
<evidence type="ECO:0000256" key="11">
    <source>
        <dbReference type="PIRSR" id="PIRSR004803-2"/>
    </source>
</evidence>
<evidence type="ECO:0000313" key="15">
    <source>
        <dbReference type="Proteomes" id="UP000594637"/>
    </source>
</evidence>
<dbReference type="GO" id="GO:0004534">
    <property type="term" value="F:5'-3' RNA exonuclease activity"/>
    <property type="evidence" value="ECO:0007669"/>
    <property type="project" value="UniProtKB-UniRule"/>
</dbReference>
<evidence type="ECO:0000256" key="2">
    <source>
        <dbReference type="ARBA" id="ARBA00022722"/>
    </source>
</evidence>
<keyword evidence="2 9" id="KW-0540">Nuclease</keyword>
<dbReference type="RefSeq" id="WP_166856894.1">
    <property type="nucleotide sequence ID" value="NZ_CP063989.1"/>
</dbReference>
<dbReference type="PIRSF" id="PIRSF004803">
    <property type="entry name" value="RnjA"/>
    <property type="match status" value="1"/>
</dbReference>
<dbReference type="KEGG" id="arep:ID810_08390"/>
<evidence type="ECO:0000256" key="8">
    <source>
        <dbReference type="ARBA" id="ARBA00022884"/>
    </source>
</evidence>
<feature type="binding site" evidence="12">
    <location>
        <position position="70"/>
    </location>
    <ligand>
        <name>Zn(2+)</name>
        <dbReference type="ChEBI" id="CHEBI:29105"/>
        <label>1</label>
        <note>catalytic</note>
    </ligand>
</feature>
<dbReference type="GO" id="GO:0006364">
    <property type="term" value="P:rRNA processing"/>
    <property type="evidence" value="ECO:0007669"/>
    <property type="project" value="UniProtKB-UniRule"/>
</dbReference>
<dbReference type="GO" id="GO:0005737">
    <property type="term" value="C:cytoplasm"/>
    <property type="evidence" value="ECO:0007669"/>
    <property type="project" value="UniProtKB-SubCell"/>
</dbReference>
<dbReference type="InterPro" id="IPR042173">
    <property type="entry name" value="RNase_J_2"/>
</dbReference>
<dbReference type="InterPro" id="IPR004613">
    <property type="entry name" value="RNase_J"/>
</dbReference>
<feature type="active site" description="Proton donor" evidence="10">
    <location>
        <position position="187"/>
    </location>
</feature>
<dbReference type="InterPro" id="IPR041636">
    <property type="entry name" value="RNase_J_C"/>
</dbReference>
<evidence type="ECO:0000256" key="1">
    <source>
        <dbReference type="ARBA" id="ARBA00022490"/>
    </source>
</evidence>
<feature type="binding site" evidence="12">
    <location>
        <position position="71"/>
    </location>
    <ligand>
        <name>Zn(2+)</name>
        <dbReference type="ChEBI" id="CHEBI:29105"/>
        <label>1</label>
        <note>catalytic</note>
    </ligand>
</feature>
<feature type="binding site" evidence="12">
    <location>
        <position position="382"/>
    </location>
    <ligand>
        <name>Zn(2+)</name>
        <dbReference type="ChEBI" id="CHEBI:29105"/>
        <label>1</label>
        <note>catalytic</note>
    </ligand>
</feature>
<feature type="active site" description="Proton acceptor" evidence="10">
    <location>
        <position position="360"/>
    </location>
</feature>
<dbReference type="Pfam" id="PF22505">
    <property type="entry name" value="RNase_J_b_CASP"/>
    <property type="match status" value="1"/>
</dbReference>
<dbReference type="GO" id="GO:0008270">
    <property type="term" value="F:zinc ion binding"/>
    <property type="evidence" value="ECO:0007669"/>
    <property type="project" value="InterPro"/>
</dbReference>
<keyword evidence="15" id="KW-1185">Reference proteome</keyword>
<evidence type="ECO:0000256" key="6">
    <source>
        <dbReference type="ARBA" id="ARBA00022833"/>
    </source>
</evidence>
<dbReference type="SMART" id="SM00849">
    <property type="entry name" value="Lactamase_B"/>
    <property type="match status" value="1"/>
</dbReference>
<proteinExistence type="inferred from homology"/>
<comment type="cofactor">
    <cofactor evidence="12">
        <name>Zn(2+)</name>
        <dbReference type="ChEBI" id="CHEBI:29105"/>
    </cofactor>
    <text evidence="12">Binds 2 Zn(2+) ions per subunit. It is not clear if Zn(2+) or Mg(2+) is physiologically important.</text>
</comment>
<dbReference type="PANTHER" id="PTHR43694:SF1">
    <property type="entry name" value="RIBONUCLEASE J"/>
    <property type="match status" value="1"/>
</dbReference>
<keyword evidence="12" id="KW-0106">Calcium</keyword>
<dbReference type="HAMAP" id="MF_01491">
    <property type="entry name" value="RNase_J_bact"/>
    <property type="match status" value="1"/>
</dbReference>
<dbReference type="PANTHER" id="PTHR43694">
    <property type="entry name" value="RIBONUCLEASE J"/>
    <property type="match status" value="1"/>
</dbReference>
<dbReference type="GO" id="GO:0003723">
    <property type="term" value="F:RNA binding"/>
    <property type="evidence" value="ECO:0007669"/>
    <property type="project" value="UniProtKB-UniRule"/>
</dbReference>
<organism evidence="14 15">
    <name type="scientific">Actinomyces respiraculi</name>
    <dbReference type="NCBI Taxonomy" id="2744574"/>
    <lineage>
        <taxon>Bacteria</taxon>
        <taxon>Bacillati</taxon>
        <taxon>Actinomycetota</taxon>
        <taxon>Actinomycetes</taxon>
        <taxon>Actinomycetales</taxon>
        <taxon>Actinomycetaceae</taxon>
        <taxon>Actinomyces</taxon>
    </lineage>
</organism>
<keyword evidence="6 12" id="KW-0862">Zinc</keyword>